<feature type="compositionally biased region" description="Basic and acidic residues" evidence="1">
    <location>
        <begin position="42"/>
        <end position="57"/>
    </location>
</feature>
<dbReference type="AlphaFoldDB" id="A0A6A5ZT43"/>
<protein>
    <submittedName>
        <fullName evidence="2">Uncharacterized protein</fullName>
    </submittedName>
</protein>
<gene>
    <name evidence="2" type="ORF">BDV96DRAFT_640228</name>
</gene>
<accession>A0A6A5ZT43</accession>
<sequence length="563" mass="62071">MSENTSLKPSLSFARMPEARMYGDADVAMTEAPPSRSTTGEVDEKNTKGRGDAKSDPNRSSNAPPLKAVASPDKVATESEGSTKLKTANGGSQLVLPYRTTLQVPFGSKRYLGSSPSKYAISRVGRDNATVFPSRGRGNNIQPPRIKLLKTLAQRNAMDFLSVRGPDRERDSTVEVSSISSIDHNPTTEHMFGQPLRSRSMTPFELLHHQNELQATQNAQLINSHELLSQRDVVAELTVQNENIYKCLGALCERLDRVEAENKELHAKLAAHQPYSTDSDDNDSGTDEEEMFVPTTPRKKTALLPTPESPGGFKSDNTAMVLPTPKTNTPRSRLLLTRRAAHNLSKQMAHQKTQFPAIPLTDVEVVVFFYNSVARPVVAARLYGRDFGPKNIADALNNHRDLDPPYLRNSATVKCINALKRGAEHYGAEWEDNMKRVFATASTSKATRMCYITPEEGESYDCDILDLAVGIKDYPEVGASGGIFTQCVKFCADRQLNYPLSQIATIAHAVRGEDTPEPIHVSTSDLPTTPRTPKKAKPCKLIARKNVEHNNTVEKDEEGVEDE</sequence>
<feature type="region of interest" description="Disordered" evidence="1">
    <location>
        <begin position="269"/>
        <end position="329"/>
    </location>
</feature>
<feature type="region of interest" description="Disordered" evidence="1">
    <location>
        <begin position="515"/>
        <end position="539"/>
    </location>
</feature>
<proteinExistence type="predicted"/>
<dbReference type="OrthoDB" id="3792684at2759"/>
<feature type="compositionally biased region" description="Acidic residues" evidence="1">
    <location>
        <begin position="278"/>
        <end position="291"/>
    </location>
</feature>
<keyword evidence="3" id="KW-1185">Reference proteome</keyword>
<evidence type="ECO:0000313" key="3">
    <source>
        <dbReference type="Proteomes" id="UP000799770"/>
    </source>
</evidence>
<name>A0A6A5ZT43_9PLEO</name>
<evidence type="ECO:0000256" key="1">
    <source>
        <dbReference type="SAM" id="MobiDB-lite"/>
    </source>
</evidence>
<evidence type="ECO:0000313" key="2">
    <source>
        <dbReference type="EMBL" id="KAF2122164.1"/>
    </source>
</evidence>
<organism evidence="2 3">
    <name type="scientific">Lophiotrema nucula</name>
    <dbReference type="NCBI Taxonomy" id="690887"/>
    <lineage>
        <taxon>Eukaryota</taxon>
        <taxon>Fungi</taxon>
        <taxon>Dikarya</taxon>
        <taxon>Ascomycota</taxon>
        <taxon>Pezizomycotina</taxon>
        <taxon>Dothideomycetes</taxon>
        <taxon>Pleosporomycetidae</taxon>
        <taxon>Pleosporales</taxon>
        <taxon>Lophiotremataceae</taxon>
        <taxon>Lophiotrema</taxon>
    </lineage>
</organism>
<dbReference type="EMBL" id="ML977311">
    <property type="protein sequence ID" value="KAF2122164.1"/>
    <property type="molecule type" value="Genomic_DNA"/>
</dbReference>
<feature type="region of interest" description="Disordered" evidence="1">
    <location>
        <begin position="24"/>
        <end position="88"/>
    </location>
</feature>
<dbReference type="Proteomes" id="UP000799770">
    <property type="component" value="Unassembled WGS sequence"/>
</dbReference>
<reference evidence="2" key="1">
    <citation type="journal article" date="2020" name="Stud. Mycol.">
        <title>101 Dothideomycetes genomes: a test case for predicting lifestyles and emergence of pathogens.</title>
        <authorList>
            <person name="Haridas S."/>
            <person name="Albert R."/>
            <person name="Binder M."/>
            <person name="Bloem J."/>
            <person name="Labutti K."/>
            <person name="Salamov A."/>
            <person name="Andreopoulos B."/>
            <person name="Baker S."/>
            <person name="Barry K."/>
            <person name="Bills G."/>
            <person name="Bluhm B."/>
            <person name="Cannon C."/>
            <person name="Castanera R."/>
            <person name="Culley D."/>
            <person name="Daum C."/>
            <person name="Ezra D."/>
            <person name="Gonzalez J."/>
            <person name="Henrissat B."/>
            <person name="Kuo A."/>
            <person name="Liang C."/>
            <person name="Lipzen A."/>
            <person name="Lutzoni F."/>
            <person name="Magnuson J."/>
            <person name="Mondo S."/>
            <person name="Nolan M."/>
            <person name="Ohm R."/>
            <person name="Pangilinan J."/>
            <person name="Park H.-J."/>
            <person name="Ramirez L."/>
            <person name="Alfaro M."/>
            <person name="Sun H."/>
            <person name="Tritt A."/>
            <person name="Yoshinaga Y."/>
            <person name="Zwiers L.-H."/>
            <person name="Turgeon B."/>
            <person name="Goodwin S."/>
            <person name="Spatafora J."/>
            <person name="Crous P."/>
            <person name="Grigoriev I."/>
        </authorList>
    </citation>
    <scope>NUCLEOTIDE SEQUENCE</scope>
    <source>
        <strain evidence="2">CBS 627.86</strain>
    </source>
</reference>